<reference evidence="2" key="1">
    <citation type="journal article" date="2017" name="Science">
        <title>Giant viruses with an expanded complement of translation system components.</title>
        <authorList>
            <person name="Schulz F."/>
            <person name="Yutin N."/>
            <person name="Ivanova N.N."/>
            <person name="Ortega D.R."/>
            <person name="Lee T.K."/>
            <person name="Vierheilig J."/>
            <person name="Daims H."/>
            <person name="Horn M."/>
            <person name="Wagner M."/>
            <person name="Jensen G.J."/>
            <person name="Kyrpides N.C."/>
            <person name="Koonin E.V."/>
            <person name="Woyke T."/>
        </authorList>
    </citation>
    <scope>NUCLEOTIDE SEQUENCE</scope>
    <source>
        <strain evidence="2">KNV1</strain>
    </source>
</reference>
<accession>A0A1V0SK85</accession>
<keyword evidence="2" id="KW-0489">Methyltransferase</keyword>
<protein>
    <submittedName>
        <fullName evidence="2">FtsJ-like methyltransferase</fullName>
    </submittedName>
</protein>
<dbReference type="InterPro" id="IPR029063">
    <property type="entry name" value="SAM-dependent_MTases_sf"/>
</dbReference>
<gene>
    <name evidence="2" type="ORF">Klosneuvirus_3_294</name>
</gene>
<dbReference type="EMBL" id="KY684110">
    <property type="protein sequence ID" value="ARF12159.1"/>
    <property type="molecule type" value="Genomic_DNA"/>
</dbReference>
<dbReference type="InterPro" id="IPR050851">
    <property type="entry name" value="mRNA_Cap_2O-Ribose_MeTrfase"/>
</dbReference>
<dbReference type="InterPro" id="IPR002877">
    <property type="entry name" value="RNA_MeTrfase_FtsJ_dom"/>
</dbReference>
<organism evidence="2">
    <name type="scientific">Klosneuvirus KNV1</name>
    <dbReference type="NCBI Taxonomy" id="1977640"/>
    <lineage>
        <taxon>Viruses</taxon>
        <taxon>Varidnaviria</taxon>
        <taxon>Bamfordvirae</taxon>
        <taxon>Nucleocytoviricota</taxon>
        <taxon>Megaviricetes</taxon>
        <taxon>Imitervirales</taxon>
        <taxon>Mimiviridae</taxon>
        <taxon>Klosneuvirinae</taxon>
        <taxon>Klosneuvirus</taxon>
    </lineage>
</organism>
<dbReference type="GO" id="GO:0004483">
    <property type="term" value="F:methyltransferase cap1 activity"/>
    <property type="evidence" value="ECO:0007669"/>
    <property type="project" value="TreeGrafter"/>
</dbReference>
<dbReference type="GO" id="GO:0006370">
    <property type="term" value="P:7-methylguanosine mRNA capping"/>
    <property type="evidence" value="ECO:0007669"/>
    <property type="project" value="UniProtKB-ARBA"/>
</dbReference>
<feature type="domain" description="Ribosomal RNA methyltransferase FtsJ" evidence="1">
    <location>
        <begin position="1176"/>
        <end position="1371"/>
    </location>
</feature>
<dbReference type="SUPFAM" id="SSF53335">
    <property type="entry name" value="S-adenosyl-L-methionine-dependent methyltransferases"/>
    <property type="match status" value="1"/>
</dbReference>
<dbReference type="Pfam" id="PF01728">
    <property type="entry name" value="FtsJ"/>
    <property type="match status" value="1"/>
</dbReference>
<evidence type="ECO:0000259" key="1">
    <source>
        <dbReference type="Pfam" id="PF01728"/>
    </source>
</evidence>
<evidence type="ECO:0000313" key="2">
    <source>
        <dbReference type="EMBL" id="ARF12159.1"/>
    </source>
</evidence>
<sequence length="1463" mass="174516">METYTYTNRKISRNIQIKSELVSEYNKKIQEGYIPYQTIDMKKQGFVRYIKVDDYTKFIERQLDFNKKMDNIQPRKFRNYDFSSDSDIHKMKRNDEYNYKYLIQTDPDIEIYLKQINNIINNPDIVVGDKFTFIPFLKVVPNEFTIEQHNVYEKIKIMNNKQFMENLKTSISPDKIGEMIYKINTIFQSYNNFFEILKNYGINLETSSDNIHSIIEAERRRIYGLSKERIANRLWERNEIMTDISKKLDNNCSDIDELYKKYFDELAKKDKIEEVQGLRNEIELCNAQSIMIDKMIDYTMTQPTTQIDFDNYYNKCINSKFAYIDTHETPLQRSFCENLLDNITNTEYKNNIKNILKPYISDKNTNKRCIIPYTDTDYPEINIDEYYMPEWYNAICDNKIVKAHNHRQLILGEFMVTNYLKHCSMIFRSDPFIEKDCDLPYIHYDTEFNKLVISCITGSDDMFPIRIINAHKIEKTNVYLNFRKSDDDKLLGSFVIKMTGERFKSDKPFTTNDRYYIIYVYHNIKSNRLMLTNFRSNRIIPGTLFEHIKMLYLELNILEYYNKDISGSEKLYYYKRIHDDKKGYDVYISKYDKGRIKKKYNEMTHLKIYENKIDELKETILTKNINKQFIFEDIKQNILKGGKRDTELFYLFDFKCYDYKWNINIDTKSLLFDKEIFSLSLLKKQIKLTYEYAKRAGEDVHKQTCIPRDYFVGVYFHNVGSIEGKDMIMKKKSLNNKQNIKRFELLNPNESILAYNFETPVAYTIYSLLNKILKPTNNIKYLIFSKNHYALDGIVYYQKYKTLKYNPNNFVFFAYEVENNMIEQAEKYMTNAKIDPFSIRSIMNNNWIKQSERFVKNIDIAIIDITIKIKPLHTIRYPYLLQGQLPPIILTLQKLNIGGTMILNTCLIPNKMVFNFITYLSCYFEKCYLHELVDTDLHEVANISLSWVVFENYKGNAEIDKLLELNKLFCELDSSGGYEFDLSDEELKKELNININIKERKYITNIIDIDDPEITNKYNEYKEYVKTKLLGSIRNFSHYLDMYINRDNKEYVDNKCMISKLQAVEYAKKYDLPLVDWINEIPEKYFNDIITNKIKDISFTFIEPLSVTTNLSYKPNILNQDVTLFRNLAVSESAYQYIEKINYKAYKNIEMVINSQQKLLNKKLQEEKHININGQYVSRAWIKFFELLSDIQLLKPYKDEVKVFHMCEAPGNFINSMEYFIKTKTKIKKYTWMAQSLEASLADFYDTYQFIKKTKNQWDLGPKKTGDILDPVNQQYYMEKYKDVDLLISDCGEKWTGEEIPDHENLSIYELYYALLIPKVGGSFVIKSFAANDNRLYISLLAIICEKYETVKVFKSNTNFWSPEVYIIGQNKKNISDKELKVLKECLNNLNQKKDNKYPIEKIPEKFLDEYNKIMYKVITFAADIKKFFVFLSLNQELFSKNKDNINKIIDQKNKEWVNKYII</sequence>
<dbReference type="PANTHER" id="PTHR16121">
    <property type="entry name" value="CAP-SPECIFIC MRNA (NUCLEOSIDE-2'-O-)-METHYLTRANSFERASE 1-RELATED"/>
    <property type="match status" value="1"/>
</dbReference>
<name>A0A1V0SK85_9VIRU</name>
<keyword evidence="2" id="KW-0808">Transferase</keyword>
<proteinExistence type="predicted"/>
<dbReference type="Gene3D" id="3.40.50.150">
    <property type="entry name" value="Vaccinia Virus protein VP39"/>
    <property type="match status" value="1"/>
</dbReference>
<dbReference type="GO" id="GO:0032259">
    <property type="term" value="P:methylation"/>
    <property type="evidence" value="ECO:0007669"/>
    <property type="project" value="UniProtKB-KW"/>
</dbReference>
<dbReference type="PANTHER" id="PTHR16121:SF2">
    <property type="entry name" value="CAP-SPECIFIC MRNA (NUCLEOSIDE-2'-O-)-METHYLTRANSFERASE 2"/>
    <property type="match status" value="1"/>
</dbReference>